<reference evidence="5" key="1">
    <citation type="submission" date="2021-04" db="EMBL/GenBank/DDBJ databases">
        <authorList>
            <person name="Chebbi M.A.C M."/>
        </authorList>
    </citation>
    <scope>NUCLEOTIDE SEQUENCE</scope>
</reference>
<comment type="caution">
    <text evidence="5">The sequence shown here is derived from an EMBL/GenBank/DDBJ whole genome shotgun (WGS) entry which is preliminary data.</text>
</comment>
<dbReference type="GO" id="GO:0006261">
    <property type="term" value="P:DNA-templated DNA replication"/>
    <property type="evidence" value="ECO:0007669"/>
    <property type="project" value="TreeGrafter"/>
</dbReference>
<dbReference type="EMBL" id="CAJNRD030001123">
    <property type="protein sequence ID" value="CAG5102066.1"/>
    <property type="molecule type" value="Genomic_DNA"/>
</dbReference>
<dbReference type="InterPro" id="IPR003958">
    <property type="entry name" value="CBFA_NFYB_domain"/>
</dbReference>
<comment type="subcellular location">
    <subcellularLocation>
        <location evidence="1">Nucleus</location>
    </subcellularLocation>
</comment>
<dbReference type="InterPro" id="IPR050568">
    <property type="entry name" value="Transcr_DNA_Rep_Reg"/>
</dbReference>
<keyword evidence="6" id="KW-1185">Reference proteome</keyword>
<sequence>MEIQEEELNVEDQLNQTADLPDEQETPEEPESVPVAVADEEAKEKLLKLPVGRVKIIAKTDPEVNLINQEAMFLITKSTELFIDSIAKEAYKYTVQARKKTIQKKDLQQAIDNIDALAFLEGMLEQWT</sequence>
<gene>
    <name evidence="5" type="ORF">HICCMSTLAB_LOCUS10829</name>
</gene>
<name>A0A8J2MR31_COTCN</name>
<dbReference type="CDD" id="cd22929">
    <property type="entry name" value="HFD_POLE4-like"/>
    <property type="match status" value="1"/>
</dbReference>
<feature type="region of interest" description="Disordered" evidence="3">
    <location>
        <begin position="1"/>
        <end position="37"/>
    </location>
</feature>
<dbReference type="Gene3D" id="1.10.20.10">
    <property type="entry name" value="Histone, subunit A"/>
    <property type="match status" value="1"/>
</dbReference>
<accession>A0A8J2MR31</accession>
<proteinExistence type="predicted"/>
<dbReference type="Pfam" id="PF00808">
    <property type="entry name" value="CBFD_NFYB_HMF"/>
    <property type="match status" value="1"/>
</dbReference>
<dbReference type="PANTHER" id="PTHR10252">
    <property type="entry name" value="HISTONE-LIKE TRANSCRIPTION FACTOR CCAAT-RELATED"/>
    <property type="match status" value="1"/>
</dbReference>
<dbReference type="GO" id="GO:0008622">
    <property type="term" value="C:epsilon DNA polymerase complex"/>
    <property type="evidence" value="ECO:0007669"/>
    <property type="project" value="TreeGrafter"/>
</dbReference>
<dbReference type="GO" id="GO:0046982">
    <property type="term" value="F:protein heterodimerization activity"/>
    <property type="evidence" value="ECO:0007669"/>
    <property type="project" value="InterPro"/>
</dbReference>
<dbReference type="AlphaFoldDB" id="A0A8J2MR31"/>
<evidence type="ECO:0000256" key="3">
    <source>
        <dbReference type="SAM" id="MobiDB-lite"/>
    </source>
</evidence>
<protein>
    <submittedName>
        <fullName evidence="5">Similar to POLE4: DNA polymerase epsilon subunit 4 (Homo sapiens)</fullName>
    </submittedName>
</protein>
<dbReference type="Proteomes" id="UP000786811">
    <property type="component" value="Unassembled WGS sequence"/>
</dbReference>
<evidence type="ECO:0000259" key="4">
    <source>
        <dbReference type="Pfam" id="PF00808"/>
    </source>
</evidence>
<dbReference type="OrthoDB" id="636685at2759"/>
<feature type="domain" description="Transcription factor CBF/NF-Y/archaeal histone" evidence="4">
    <location>
        <begin position="48"/>
        <end position="111"/>
    </location>
</feature>
<evidence type="ECO:0000313" key="6">
    <source>
        <dbReference type="Proteomes" id="UP000786811"/>
    </source>
</evidence>
<evidence type="ECO:0000256" key="1">
    <source>
        <dbReference type="ARBA" id="ARBA00004123"/>
    </source>
</evidence>
<evidence type="ECO:0000313" key="5">
    <source>
        <dbReference type="EMBL" id="CAG5102066.1"/>
    </source>
</evidence>
<feature type="compositionally biased region" description="Acidic residues" evidence="3">
    <location>
        <begin position="1"/>
        <end position="10"/>
    </location>
</feature>
<dbReference type="SUPFAM" id="SSF47113">
    <property type="entry name" value="Histone-fold"/>
    <property type="match status" value="1"/>
</dbReference>
<organism evidence="5 6">
    <name type="scientific">Cotesia congregata</name>
    <name type="common">Parasitoid wasp</name>
    <name type="synonym">Apanteles congregatus</name>
    <dbReference type="NCBI Taxonomy" id="51543"/>
    <lineage>
        <taxon>Eukaryota</taxon>
        <taxon>Metazoa</taxon>
        <taxon>Ecdysozoa</taxon>
        <taxon>Arthropoda</taxon>
        <taxon>Hexapoda</taxon>
        <taxon>Insecta</taxon>
        <taxon>Pterygota</taxon>
        <taxon>Neoptera</taxon>
        <taxon>Endopterygota</taxon>
        <taxon>Hymenoptera</taxon>
        <taxon>Apocrita</taxon>
        <taxon>Ichneumonoidea</taxon>
        <taxon>Braconidae</taxon>
        <taxon>Microgastrinae</taxon>
        <taxon>Cotesia</taxon>
    </lineage>
</organism>
<feature type="compositionally biased region" description="Acidic residues" evidence="3">
    <location>
        <begin position="20"/>
        <end position="31"/>
    </location>
</feature>
<keyword evidence="2" id="KW-0539">Nucleus</keyword>
<evidence type="ECO:0000256" key="2">
    <source>
        <dbReference type="ARBA" id="ARBA00023242"/>
    </source>
</evidence>
<dbReference type="InterPro" id="IPR009072">
    <property type="entry name" value="Histone-fold"/>
</dbReference>
<dbReference type="PANTHER" id="PTHR10252:SF79">
    <property type="entry name" value="DNA POLYMERASE EPSILON SUBUNIT 4"/>
    <property type="match status" value="1"/>
</dbReference>